<dbReference type="GO" id="GO:0015293">
    <property type="term" value="F:symporter activity"/>
    <property type="evidence" value="ECO:0007669"/>
    <property type="project" value="InterPro"/>
</dbReference>
<name>A0A2A9CP60_9ACTN</name>
<dbReference type="PANTHER" id="PTHR42865">
    <property type="entry name" value="PROTON/GLUTAMATE-ASPARTATE SYMPORTER"/>
    <property type="match status" value="1"/>
</dbReference>
<evidence type="ECO:0000256" key="4">
    <source>
        <dbReference type="ARBA" id="ARBA00022448"/>
    </source>
</evidence>
<keyword evidence="6 10" id="KW-1133">Transmembrane helix</keyword>
<dbReference type="Proteomes" id="UP000226079">
    <property type="component" value="Unassembled WGS sequence"/>
</dbReference>
<evidence type="ECO:0000256" key="2">
    <source>
        <dbReference type="ARBA" id="ARBA00006148"/>
    </source>
</evidence>
<evidence type="ECO:0000256" key="5">
    <source>
        <dbReference type="ARBA" id="ARBA00022692"/>
    </source>
</evidence>
<feature type="transmembrane region" description="Helical" evidence="10">
    <location>
        <begin position="205"/>
        <end position="226"/>
    </location>
</feature>
<feature type="transmembrane region" description="Helical" evidence="10">
    <location>
        <begin position="101"/>
        <end position="123"/>
    </location>
</feature>
<dbReference type="GO" id="GO:0015184">
    <property type="term" value="F:L-cystine transmembrane transporter activity"/>
    <property type="evidence" value="ECO:0007669"/>
    <property type="project" value="TreeGrafter"/>
</dbReference>
<evidence type="ECO:0000256" key="8">
    <source>
        <dbReference type="ARBA" id="ARBA00031293"/>
    </source>
</evidence>
<feature type="transmembrane region" description="Helical" evidence="10">
    <location>
        <begin position="238"/>
        <end position="260"/>
    </location>
</feature>
<evidence type="ECO:0000256" key="1">
    <source>
        <dbReference type="ARBA" id="ARBA00004141"/>
    </source>
</evidence>
<feature type="transmembrane region" description="Helical" evidence="10">
    <location>
        <begin position="62"/>
        <end position="89"/>
    </location>
</feature>
<comment type="caution">
    <text evidence="11">The sequence shown here is derived from an EMBL/GenBank/DDBJ whole genome shotgun (WGS) entry which is preliminary data.</text>
</comment>
<comment type="subcellular location">
    <subcellularLocation>
        <location evidence="1">Membrane</location>
        <topology evidence="1">Multi-pass membrane protein</topology>
    </subcellularLocation>
</comment>
<dbReference type="Pfam" id="PF00375">
    <property type="entry name" value="SDF"/>
    <property type="match status" value="1"/>
</dbReference>
<keyword evidence="4" id="KW-0813">Transport</keyword>
<dbReference type="Gene3D" id="1.10.3860.10">
    <property type="entry name" value="Sodium:dicarboxylate symporter"/>
    <property type="match status" value="1"/>
</dbReference>
<keyword evidence="7 10" id="KW-0472">Membrane</keyword>
<feature type="transmembrane region" description="Helical" evidence="10">
    <location>
        <begin position="31"/>
        <end position="50"/>
    </location>
</feature>
<dbReference type="OrthoDB" id="9766690at2"/>
<comment type="similarity">
    <text evidence="2">Belongs to the dicarboxylate/amino acid:cation symporter (DAACS) (TC 2.A.23) family.</text>
</comment>
<dbReference type="RefSeq" id="WP_098459803.1">
    <property type="nucleotide sequence ID" value="NZ_PDJC01000001.1"/>
</dbReference>
<dbReference type="AlphaFoldDB" id="A0A2A9CP60"/>
<accession>A0A2A9CP60</accession>
<organism evidence="11 12">
    <name type="scientific">Propionicimonas paludicola</name>
    <dbReference type="NCBI Taxonomy" id="185243"/>
    <lineage>
        <taxon>Bacteria</taxon>
        <taxon>Bacillati</taxon>
        <taxon>Actinomycetota</taxon>
        <taxon>Actinomycetes</taxon>
        <taxon>Propionibacteriales</taxon>
        <taxon>Nocardioidaceae</taxon>
        <taxon>Propionicimonas</taxon>
    </lineage>
</organism>
<dbReference type="EMBL" id="PDJC01000001">
    <property type="protein sequence ID" value="PFG16247.1"/>
    <property type="molecule type" value="Genomic_DNA"/>
</dbReference>
<dbReference type="GO" id="GO:0005886">
    <property type="term" value="C:plasma membrane"/>
    <property type="evidence" value="ECO:0007669"/>
    <property type="project" value="TreeGrafter"/>
</dbReference>
<evidence type="ECO:0000256" key="3">
    <source>
        <dbReference type="ARBA" id="ARBA00022031"/>
    </source>
</evidence>
<dbReference type="PRINTS" id="PR00173">
    <property type="entry name" value="EDTRNSPORT"/>
</dbReference>
<feature type="transmembrane region" description="Helical" evidence="10">
    <location>
        <begin position="6"/>
        <end position="24"/>
    </location>
</feature>
<dbReference type="InterPro" id="IPR001991">
    <property type="entry name" value="Na-dicarboxylate_symporter"/>
</dbReference>
<sequence length="459" mass="48127">MPFDVLSALALLAVVALYVGIFFLRRRKTNFTITILAAMAAGILVGFVFQGHTDWIVSFGKIYVTVLGAIVIPLISVSILSSVTSLGSVQQLKGIGLKSVLWLLATNAIAIVLAIGLGLAFGVGKGANLSIEGVDAANFERSTVSLQEVIIGFFPRNIVWDAANDHIIPVILFSVLISVSYVLVAGKHPERVAPFKDLIEAVRAVINKAVTFIIALTPYAVLSLVAVQTSRGFTNTGIIWSLLVFLAVAFLAFVIDTWLLNATLLSVFAQISPLPFFKKIVPAQVVAFSTQSSTGTLPVTTRVLTDRLGVSPEVANFTAPLGTTIGMPGCAGIWPVLTAIYAVHGLGINYGWQDYLLLAVMSLFVSIGTAGVPGTATVVTASVLAAVGLPLEVMVLTIPISSLADTGRTATNVTGAIVSATLVAHSEGELDRTILDDPTLTDPTIEEAGTAPLSSASTR</sequence>
<evidence type="ECO:0000313" key="12">
    <source>
        <dbReference type="Proteomes" id="UP000226079"/>
    </source>
</evidence>
<feature type="transmembrane region" description="Helical" evidence="10">
    <location>
        <begin position="378"/>
        <end position="398"/>
    </location>
</feature>
<evidence type="ECO:0000256" key="7">
    <source>
        <dbReference type="ARBA" id="ARBA00023136"/>
    </source>
</evidence>
<feature type="transmembrane region" description="Helical" evidence="10">
    <location>
        <begin position="166"/>
        <end position="184"/>
    </location>
</feature>
<keyword evidence="12" id="KW-1185">Reference proteome</keyword>
<evidence type="ECO:0000313" key="11">
    <source>
        <dbReference type="EMBL" id="PFG16247.1"/>
    </source>
</evidence>
<dbReference type="SUPFAM" id="SSF118215">
    <property type="entry name" value="Proton glutamate symport protein"/>
    <property type="match status" value="1"/>
</dbReference>
<evidence type="ECO:0000256" key="10">
    <source>
        <dbReference type="SAM" id="Phobius"/>
    </source>
</evidence>
<evidence type="ECO:0000256" key="6">
    <source>
        <dbReference type="ARBA" id="ARBA00022989"/>
    </source>
</evidence>
<feature type="region of interest" description="Disordered" evidence="9">
    <location>
        <begin position="436"/>
        <end position="459"/>
    </location>
</feature>
<keyword evidence="5 10" id="KW-0812">Transmembrane</keyword>
<protein>
    <recommendedName>
        <fullName evidence="3">L-cystine uptake protein TcyP</fullName>
    </recommendedName>
    <alternativeName>
        <fullName evidence="8">Transporter of cystine TcyP</fullName>
    </alternativeName>
</protein>
<gene>
    <name evidence="11" type="ORF">ATK74_0781</name>
</gene>
<dbReference type="InterPro" id="IPR036458">
    <property type="entry name" value="Na:dicarbo_symporter_sf"/>
</dbReference>
<evidence type="ECO:0000256" key="9">
    <source>
        <dbReference type="SAM" id="MobiDB-lite"/>
    </source>
</evidence>
<proteinExistence type="inferred from homology"/>
<reference evidence="11 12" key="1">
    <citation type="submission" date="2017-10" db="EMBL/GenBank/DDBJ databases">
        <title>Sequencing the genomes of 1000 actinobacteria strains.</title>
        <authorList>
            <person name="Klenk H.-P."/>
        </authorList>
    </citation>
    <scope>NUCLEOTIDE SEQUENCE [LARGE SCALE GENOMIC DNA]</scope>
    <source>
        <strain evidence="11 12">DSM 15597</strain>
    </source>
</reference>
<dbReference type="PANTHER" id="PTHR42865:SF5">
    <property type="entry name" value="L-CYSTINE TRANSPORTER TCYP"/>
    <property type="match status" value="1"/>
</dbReference>
<feature type="transmembrane region" description="Helical" evidence="10">
    <location>
        <begin position="355"/>
        <end position="372"/>
    </location>
</feature>